<dbReference type="EMBL" id="BAABAT010000007">
    <property type="protein sequence ID" value="GAA4249390.1"/>
    <property type="molecule type" value="Genomic_DNA"/>
</dbReference>
<evidence type="ECO:0000313" key="6">
    <source>
        <dbReference type="Proteomes" id="UP001500620"/>
    </source>
</evidence>
<organism evidence="5 6">
    <name type="scientific">Dactylosporangium darangshiense</name>
    <dbReference type="NCBI Taxonomy" id="579108"/>
    <lineage>
        <taxon>Bacteria</taxon>
        <taxon>Bacillati</taxon>
        <taxon>Actinomycetota</taxon>
        <taxon>Actinomycetes</taxon>
        <taxon>Micromonosporales</taxon>
        <taxon>Micromonosporaceae</taxon>
        <taxon>Dactylosporangium</taxon>
    </lineage>
</organism>
<comment type="caution">
    <text evidence="5">The sequence shown here is derived from an EMBL/GenBank/DDBJ whole genome shotgun (WGS) entry which is preliminary data.</text>
</comment>
<dbReference type="RefSeq" id="WP_345127745.1">
    <property type="nucleotide sequence ID" value="NZ_BAABAT010000007.1"/>
</dbReference>
<dbReference type="PANTHER" id="PTHR42812:SF12">
    <property type="entry name" value="BETA-XYLOSIDASE-RELATED"/>
    <property type="match status" value="1"/>
</dbReference>
<sequence>MSEPILAGFHPDPSICRVGDEYYLVNSSFEYLPGVPVSVSRDLVRWRHIGHVLDRDEQITLPSGAGSGGIFAPTLRYHGRRFWMVTTNVARFADGHLIVWSEDPAGPWSAPVYTAGAVGVDPDLAWDDDGTCYLTWAVPGAPDPIRQARVDPLTGALRDEPVTLWSGTGLAYPEGPHLYRRGEWWYLLLAEGGTERGHAVTLARSRRPSGPFEPHPGNPPVGPLTQVLARAPLADGRVSLAIRTVPHPVTDGPAAGPDLVQLGHLAGGEFVAMAELDGRYLSTEVAAGFTGRVVGVEQVDGPSTIERFTYAPENYNVSPR</sequence>
<proteinExistence type="inferred from homology"/>
<name>A0ABP8D7M3_9ACTN</name>
<gene>
    <name evidence="5" type="ORF">GCM10022255_033330</name>
</gene>
<protein>
    <submittedName>
        <fullName evidence="5">Uncharacterized protein</fullName>
    </submittedName>
</protein>
<comment type="similarity">
    <text evidence="1 4">Belongs to the glycosyl hydrolase 43 family.</text>
</comment>
<evidence type="ECO:0000256" key="1">
    <source>
        <dbReference type="ARBA" id="ARBA00009865"/>
    </source>
</evidence>
<dbReference type="Pfam" id="PF04616">
    <property type="entry name" value="Glyco_hydro_43"/>
    <property type="match status" value="1"/>
</dbReference>
<dbReference type="Gene3D" id="2.115.10.20">
    <property type="entry name" value="Glycosyl hydrolase domain, family 43"/>
    <property type="match status" value="1"/>
</dbReference>
<evidence type="ECO:0000256" key="4">
    <source>
        <dbReference type="RuleBase" id="RU361187"/>
    </source>
</evidence>
<dbReference type="InterPro" id="IPR006710">
    <property type="entry name" value="Glyco_hydro_43"/>
</dbReference>
<evidence type="ECO:0000256" key="2">
    <source>
        <dbReference type="ARBA" id="ARBA00022801"/>
    </source>
</evidence>
<accession>A0ABP8D7M3</accession>
<dbReference type="InterPro" id="IPR051795">
    <property type="entry name" value="Glycosyl_Hydrlase_43"/>
</dbReference>
<dbReference type="PANTHER" id="PTHR42812">
    <property type="entry name" value="BETA-XYLOSIDASE"/>
    <property type="match status" value="1"/>
</dbReference>
<dbReference type="Proteomes" id="UP001500620">
    <property type="component" value="Unassembled WGS sequence"/>
</dbReference>
<dbReference type="CDD" id="cd18617">
    <property type="entry name" value="GH43_XynB-like"/>
    <property type="match status" value="1"/>
</dbReference>
<keyword evidence="6" id="KW-1185">Reference proteome</keyword>
<reference evidence="6" key="1">
    <citation type="journal article" date="2019" name="Int. J. Syst. Evol. Microbiol.">
        <title>The Global Catalogue of Microorganisms (GCM) 10K type strain sequencing project: providing services to taxonomists for standard genome sequencing and annotation.</title>
        <authorList>
            <consortium name="The Broad Institute Genomics Platform"/>
            <consortium name="The Broad Institute Genome Sequencing Center for Infectious Disease"/>
            <person name="Wu L."/>
            <person name="Ma J."/>
        </authorList>
    </citation>
    <scope>NUCLEOTIDE SEQUENCE [LARGE SCALE GENOMIC DNA]</scope>
    <source>
        <strain evidence="6">JCM 17441</strain>
    </source>
</reference>
<keyword evidence="3 4" id="KW-0326">Glycosidase</keyword>
<dbReference type="InterPro" id="IPR023296">
    <property type="entry name" value="Glyco_hydro_beta-prop_sf"/>
</dbReference>
<evidence type="ECO:0000256" key="3">
    <source>
        <dbReference type="ARBA" id="ARBA00023295"/>
    </source>
</evidence>
<evidence type="ECO:0000313" key="5">
    <source>
        <dbReference type="EMBL" id="GAA4249390.1"/>
    </source>
</evidence>
<keyword evidence="2 4" id="KW-0378">Hydrolase</keyword>
<dbReference type="SUPFAM" id="SSF75005">
    <property type="entry name" value="Arabinanase/levansucrase/invertase"/>
    <property type="match status" value="1"/>
</dbReference>